<dbReference type="Proteomes" id="UP000004596">
    <property type="component" value="Unassembled WGS sequence"/>
</dbReference>
<dbReference type="STRING" id="471870.BACINT_04258"/>
<organism evidence="2 3">
    <name type="scientific">Bacteroides intestinalis DSM 17393</name>
    <dbReference type="NCBI Taxonomy" id="471870"/>
    <lineage>
        <taxon>Bacteria</taxon>
        <taxon>Pseudomonadati</taxon>
        <taxon>Bacteroidota</taxon>
        <taxon>Bacteroidia</taxon>
        <taxon>Bacteroidales</taxon>
        <taxon>Bacteroidaceae</taxon>
        <taxon>Bacteroides</taxon>
    </lineage>
</organism>
<gene>
    <name evidence="2" type="ORF">BACINT_04258</name>
</gene>
<dbReference type="AlphaFoldDB" id="B3CF80"/>
<sequence length="47" mass="5397">MQESLPDRFPKSIPQKKRKKRLSVPNKRSTFVPDYSAPGSTKCFLSD</sequence>
<evidence type="ECO:0000313" key="2">
    <source>
        <dbReference type="EMBL" id="EDV05115.1"/>
    </source>
</evidence>
<feature type="compositionally biased region" description="Basic and acidic residues" evidence="1">
    <location>
        <begin position="1"/>
        <end position="10"/>
    </location>
</feature>
<protein>
    <submittedName>
        <fullName evidence="2">Uncharacterized protein</fullName>
    </submittedName>
</protein>
<name>B3CF80_9BACE</name>
<dbReference type="EMBL" id="ABJL02000008">
    <property type="protein sequence ID" value="EDV05115.1"/>
    <property type="molecule type" value="Genomic_DNA"/>
</dbReference>
<evidence type="ECO:0000313" key="3">
    <source>
        <dbReference type="Proteomes" id="UP000004596"/>
    </source>
</evidence>
<reference evidence="2 3" key="1">
    <citation type="submission" date="2008-04" db="EMBL/GenBank/DDBJ databases">
        <title>Draft genome sequence of Bacteroides intestinalis (DSM 17393).</title>
        <authorList>
            <person name="Sudarsanam P."/>
            <person name="Ley R."/>
            <person name="Guruge J."/>
            <person name="Turnbaugh P.J."/>
            <person name="Mahowald M."/>
            <person name="Liep D."/>
            <person name="Gordon J."/>
        </authorList>
    </citation>
    <scope>NUCLEOTIDE SEQUENCE [LARGE SCALE GENOMIC DNA]</scope>
    <source>
        <strain evidence="2 3">DSM 17393</strain>
    </source>
</reference>
<feature type="region of interest" description="Disordered" evidence="1">
    <location>
        <begin position="1"/>
        <end position="31"/>
    </location>
</feature>
<comment type="caution">
    <text evidence="2">The sequence shown here is derived from an EMBL/GenBank/DDBJ whole genome shotgun (WGS) entry which is preliminary data.</text>
</comment>
<reference evidence="2 3" key="2">
    <citation type="submission" date="2008-04" db="EMBL/GenBank/DDBJ databases">
        <authorList>
            <person name="Fulton L."/>
            <person name="Clifton S."/>
            <person name="Fulton B."/>
            <person name="Xu J."/>
            <person name="Minx P."/>
            <person name="Pepin K.H."/>
            <person name="Johnson M."/>
            <person name="Thiruvilangam P."/>
            <person name="Bhonagiri V."/>
            <person name="Nash W.E."/>
            <person name="Mardis E.R."/>
            <person name="Wilson R.K."/>
        </authorList>
    </citation>
    <scope>NUCLEOTIDE SEQUENCE [LARGE SCALE GENOMIC DNA]</scope>
    <source>
        <strain evidence="2 3">DSM 17393</strain>
    </source>
</reference>
<accession>B3CF80</accession>
<evidence type="ECO:0000256" key="1">
    <source>
        <dbReference type="SAM" id="MobiDB-lite"/>
    </source>
</evidence>
<proteinExistence type="predicted"/>